<evidence type="ECO:0000313" key="1">
    <source>
        <dbReference type="EMBL" id="PZF72519.1"/>
    </source>
</evidence>
<dbReference type="AlphaFoldDB" id="A0A2W2B8B8"/>
<comment type="caution">
    <text evidence="1">The sequence shown here is derived from an EMBL/GenBank/DDBJ whole genome shotgun (WGS) entry which is preliminary data.</text>
</comment>
<keyword evidence="2" id="KW-1185">Reference proteome</keyword>
<sequence>MKKLILYSLLFVTAKAFGQNDQTLLRTRLNNLTTEQTDAFAKSMILSPSDHQLFGAYLAKTMPTGPEKDTITLGTIVNRFLAYKKDQDAKLAAGNQFGTDSFFVRTPDGERIFLGMGQLSFDKLVLQNMNDLPASYKDSLSKIGFTDMEVVANAMPALHLDPESAMIFGNVLMTLHEQRKDLKKYKIGDILVITERIKKEPAFRQFADKMK</sequence>
<dbReference type="OrthoDB" id="9924506at2"/>
<proteinExistence type="predicted"/>
<dbReference type="RefSeq" id="WP_110999110.1">
    <property type="nucleotide sequence ID" value="NZ_QKTW01000017.1"/>
</dbReference>
<protein>
    <submittedName>
        <fullName evidence="1">Uncharacterized protein</fullName>
    </submittedName>
</protein>
<organism evidence="1 2">
    <name type="scientific">Taibaiella soli</name>
    <dbReference type="NCBI Taxonomy" id="1649169"/>
    <lineage>
        <taxon>Bacteria</taxon>
        <taxon>Pseudomonadati</taxon>
        <taxon>Bacteroidota</taxon>
        <taxon>Chitinophagia</taxon>
        <taxon>Chitinophagales</taxon>
        <taxon>Chitinophagaceae</taxon>
        <taxon>Taibaiella</taxon>
    </lineage>
</organism>
<name>A0A2W2B8B8_9BACT</name>
<accession>A0A2W2B8B8</accession>
<dbReference type="EMBL" id="QKTW01000017">
    <property type="protein sequence ID" value="PZF72519.1"/>
    <property type="molecule type" value="Genomic_DNA"/>
</dbReference>
<dbReference type="Proteomes" id="UP000248745">
    <property type="component" value="Unassembled WGS sequence"/>
</dbReference>
<evidence type="ECO:0000313" key="2">
    <source>
        <dbReference type="Proteomes" id="UP000248745"/>
    </source>
</evidence>
<gene>
    <name evidence="1" type="ORF">DN068_11685</name>
</gene>
<reference evidence="1 2" key="1">
    <citation type="submission" date="2018-06" db="EMBL/GenBank/DDBJ databases">
        <title>Mucibacter soli gen. nov., sp. nov., a new member of the family Chitinophagaceae producing mucin.</title>
        <authorList>
            <person name="Kim M.-K."/>
            <person name="Park S."/>
            <person name="Kim T.-S."/>
            <person name="Joung Y."/>
            <person name="Han J.-H."/>
            <person name="Kim S.B."/>
        </authorList>
    </citation>
    <scope>NUCLEOTIDE SEQUENCE [LARGE SCALE GENOMIC DNA]</scope>
    <source>
        <strain evidence="1 2">R1-15</strain>
    </source>
</reference>